<feature type="domain" description="DUF6570" evidence="2">
    <location>
        <begin position="87"/>
        <end position="212"/>
    </location>
</feature>
<name>A0A8W8MM23_MAGGI</name>
<organism evidence="3 4">
    <name type="scientific">Magallana gigas</name>
    <name type="common">Pacific oyster</name>
    <name type="synonym">Crassostrea gigas</name>
    <dbReference type="NCBI Taxonomy" id="29159"/>
    <lineage>
        <taxon>Eukaryota</taxon>
        <taxon>Metazoa</taxon>
        <taxon>Spiralia</taxon>
        <taxon>Lophotrochozoa</taxon>
        <taxon>Mollusca</taxon>
        <taxon>Bivalvia</taxon>
        <taxon>Autobranchia</taxon>
        <taxon>Pteriomorphia</taxon>
        <taxon>Ostreida</taxon>
        <taxon>Ostreoidea</taxon>
        <taxon>Ostreidae</taxon>
        <taxon>Magallana</taxon>
    </lineage>
</organism>
<evidence type="ECO:0000259" key="2">
    <source>
        <dbReference type="Pfam" id="PF20209"/>
    </source>
</evidence>
<feature type="compositionally biased region" description="Acidic residues" evidence="1">
    <location>
        <begin position="259"/>
        <end position="270"/>
    </location>
</feature>
<feature type="compositionally biased region" description="Polar residues" evidence="1">
    <location>
        <begin position="229"/>
        <end position="239"/>
    </location>
</feature>
<evidence type="ECO:0000313" key="3">
    <source>
        <dbReference type="EnsemblMetazoa" id="G33981.1:cds"/>
    </source>
</evidence>
<evidence type="ECO:0000313" key="4">
    <source>
        <dbReference type="Proteomes" id="UP000005408"/>
    </source>
</evidence>
<evidence type="ECO:0000256" key="1">
    <source>
        <dbReference type="SAM" id="MobiDB-lite"/>
    </source>
</evidence>
<dbReference type="EnsemblMetazoa" id="G33981.1">
    <property type="protein sequence ID" value="G33981.1:cds"/>
    <property type="gene ID" value="G33981"/>
</dbReference>
<proteinExistence type="predicted"/>
<dbReference type="InterPro" id="IPR046700">
    <property type="entry name" value="DUF6570"/>
</dbReference>
<accession>A0A8W8MM23</accession>
<dbReference type="Proteomes" id="UP000005408">
    <property type="component" value="Unassembled WGS sequence"/>
</dbReference>
<sequence length="600" mass="68238">MKEQRAARTSEADNAIQTFLQMIKQGPAYICSVCHRLMYRECVVLYNENVFTMCDKELLETCNTNKKSIDGEQYICTTCSWNLKRNLMPVQAVTNSLSLDDIPETLKYLSTLESTLISKRIPFMKILALPRGKQKAVHGCVINVPVNPEETCSILPRLPSSSSCITVKLKRKIEYRGHVIVQSIRPLKIMESLQHLKNEQKNPHYQDIIINDNWPGDSSKDNPQLWEALTSSSPSNNGSALHVLPTASIETDQPSEPGQESDNEESDNETEDRSKVNGLPFDSCLQPRDISADKDFLLNLAPGEDFAANYSYARKTNTNSDPDLLDEESLDPATVINNLPKTIKLKNKSTIMTIRSRPVIIRSHQFSILKQPEQYYHSKLLLYKPWRDESIDLLDGDGTYKTKYFNCRPTFFDRMNYYELNNEEYTQAVEELQENGPPEDAWALLVPQTEQQERADRYLGAQQYPEFEFIVPVHGNETSDLGLTNYQYELDSRKISTQQWLSMTVSLNTEQQEIHQFIVECGGFLSSPLFLSTSPDELASSSSLKTQPRTAFSKVIAFFLDDSARMIACLSLILSTKTESNFPGLFGSLISNPRFFDKEQ</sequence>
<dbReference type="AlphaFoldDB" id="A0A8W8MM23"/>
<dbReference type="Pfam" id="PF20209">
    <property type="entry name" value="DUF6570"/>
    <property type="match status" value="1"/>
</dbReference>
<dbReference type="PANTHER" id="PTHR47642:SF8">
    <property type="entry name" value="ATP-DEPENDENT DNA HELICASE"/>
    <property type="match status" value="1"/>
</dbReference>
<feature type="compositionally biased region" description="Polar residues" evidence="1">
    <location>
        <begin position="248"/>
        <end position="258"/>
    </location>
</feature>
<feature type="region of interest" description="Disordered" evidence="1">
    <location>
        <begin position="208"/>
        <end position="283"/>
    </location>
</feature>
<protein>
    <recommendedName>
        <fullName evidence="2">DUF6570 domain-containing protein</fullName>
    </recommendedName>
</protein>
<keyword evidence="4" id="KW-1185">Reference proteome</keyword>
<dbReference type="InterPro" id="IPR051055">
    <property type="entry name" value="PIF1_helicase"/>
</dbReference>
<dbReference type="PANTHER" id="PTHR47642">
    <property type="entry name" value="ATP-DEPENDENT DNA HELICASE"/>
    <property type="match status" value="1"/>
</dbReference>
<reference evidence="3" key="1">
    <citation type="submission" date="2022-08" db="UniProtKB">
        <authorList>
            <consortium name="EnsemblMetazoa"/>
        </authorList>
    </citation>
    <scope>IDENTIFICATION</scope>
    <source>
        <strain evidence="3">05x7-T-G4-1.051#20</strain>
    </source>
</reference>